<organism evidence="1 2">
    <name type="scientific">Alternaria atra</name>
    <dbReference type="NCBI Taxonomy" id="119953"/>
    <lineage>
        <taxon>Eukaryota</taxon>
        <taxon>Fungi</taxon>
        <taxon>Dikarya</taxon>
        <taxon>Ascomycota</taxon>
        <taxon>Pezizomycotina</taxon>
        <taxon>Dothideomycetes</taxon>
        <taxon>Pleosporomycetidae</taxon>
        <taxon>Pleosporales</taxon>
        <taxon>Pleosporineae</taxon>
        <taxon>Pleosporaceae</taxon>
        <taxon>Alternaria</taxon>
        <taxon>Alternaria sect. Ulocladioides</taxon>
    </lineage>
</organism>
<dbReference type="GeneID" id="67013812"/>
<proteinExistence type="predicted"/>
<dbReference type="Proteomes" id="UP000676310">
    <property type="component" value="Unassembled WGS sequence"/>
</dbReference>
<dbReference type="AlphaFoldDB" id="A0A8J2N387"/>
<accession>A0A8J2N387</accession>
<evidence type="ECO:0000313" key="2">
    <source>
        <dbReference type="Proteomes" id="UP000676310"/>
    </source>
</evidence>
<dbReference type="RefSeq" id="XP_043165913.1">
    <property type="nucleotide sequence ID" value="XM_043309978.1"/>
</dbReference>
<gene>
    <name evidence="1" type="ORF">ALTATR162_LOCUS2374</name>
</gene>
<sequence length="263" mass="30604">MASATATTIAPPLSLEEVLHVYLLCFDAAADAFPQAPAAYALPYHHPSVPVKIWKIWSTEDLKTKPPKHLDRFTFLPPGLNDALARKDMCDWFCLLLEEEVSKKMGELFYGRARWLMYWPKIDFLLAWRGGMNQLTVPMHSVLLIETGDGREMIMDGTLRQYLWESSTWLETWEECSARRVDRQDKREDWMFPQEEIKYGAGHAAARVAGGFWAAAFWRLTHLFKDLDWEELRSLRTVERIEHVKRMAGERFADLHEEALRFG</sequence>
<comment type="caution">
    <text evidence="1">The sequence shown here is derived from an EMBL/GenBank/DDBJ whole genome shotgun (WGS) entry which is preliminary data.</text>
</comment>
<reference evidence="1" key="1">
    <citation type="submission" date="2021-05" db="EMBL/GenBank/DDBJ databases">
        <authorList>
            <person name="Stam R."/>
        </authorList>
    </citation>
    <scope>NUCLEOTIDE SEQUENCE</scope>
    <source>
        <strain evidence="1">CS162</strain>
    </source>
</reference>
<evidence type="ECO:0000313" key="1">
    <source>
        <dbReference type="EMBL" id="CAG5149464.1"/>
    </source>
</evidence>
<protein>
    <submittedName>
        <fullName evidence="1">Uncharacterized protein</fullName>
    </submittedName>
</protein>
<dbReference type="OrthoDB" id="3789784at2759"/>
<name>A0A8J2N387_9PLEO</name>
<keyword evidence="2" id="KW-1185">Reference proteome</keyword>
<dbReference type="EMBL" id="CAJRGZ010000015">
    <property type="protein sequence ID" value="CAG5149464.1"/>
    <property type="molecule type" value="Genomic_DNA"/>
</dbReference>